<dbReference type="EMBL" id="BBLT01000006">
    <property type="protein sequence ID" value="GAL86076.1"/>
    <property type="molecule type" value="Genomic_DNA"/>
</dbReference>
<dbReference type="Proteomes" id="UP000030185">
    <property type="component" value="Unassembled WGS sequence"/>
</dbReference>
<comment type="caution">
    <text evidence="1">The sequence shown here is derived from an EMBL/GenBank/DDBJ whole genome shotgun (WGS) entry which is preliminary data.</text>
</comment>
<proteinExistence type="predicted"/>
<protein>
    <submittedName>
        <fullName evidence="1">Uncharacterized protein</fullName>
    </submittedName>
</protein>
<accession>A0A098LGG5</accession>
<reference evidence="1 2" key="1">
    <citation type="submission" date="2014-09" db="EMBL/GenBank/DDBJ databases">
        <title>Sporocytophaga myxococcoides PG-01 genome sequencing.</title>
        <authorList>
            <person name="Liu L."/>
            <person name="Gao P.J."/>
            <person name="Chen G.J."/>
            <person name="Wang L.S."/>
        </authorList>
    </citation>
    <scope>NUCLEOTIDE SEQUENCE [LARGE SCALE GENOMIC DNA]</scope>
    <source>
        <strain evidence="1 2">PG-01</strain>
    </source>
</reference>
<sequence>MFLYHFSDLELSVNANFPVGNFAKTVAQNPIAQKFEEEMENIRRNYTPTKPSRLNCIFAFDNATAEGFKTNRKFLYELDIPETLHPSIHNYEVGSFFSELLLKNNIQLILSEVTLMEDYWTCPDLYINSNGQILKFVKEYLIPVPVRINRVINWN</sequence>
<dbReference type="AlphaFoldDB" id="A0A098LGG5"/>
<evidence type="ECO:0000313" key="2">
    <source>
        <dbReference type="Proteomes" id="UP000030185"/>
    </source>
</evidence>
<dbReference type="SUPFAM" id="SSF56399">
    <property type="entry name" value="ADP-ribosylation"/>
    <property type="match status" value="1"/>
</dbReference>
<name>A0A098LGG5_9BACT</name>
<gene>
    <name evidence="1" type="ORF">MYP_3305</name>
</gene>
<keyword evidence="2" id="KW-1185">Reference proteome</keyword>
<organism evidence="1 2">
    <name type="scientific">Sporocytophaga myxococcoides</name>
    <dbReference type="NCBI Taxonomy" id="153721"/>
    <lineage>
        <taxon>Bacteria</taxon>
        <taxon>Pseudomonadati</taxon>
        <taxon>Bacteroidota</taxon>
        <taxon>Cytophagia</taxon>
        <taxon>Cytophagales</taxon>
        <taxon>Cytophagaceae</taxon>
        <taxon>Sporocytophaga</taxon>
    </lineage>
</organism>
<dbReference type="RefSeq" id="WP_045465275.1">
    <property type="nucleotide sequence ID" value="NZ_BBLT01000006.1"/>
</dbReference>
<evidence type="ECO:0000313" key="1">
    <source>
        <dbReference type="EMBL" id="GAL86076.1"/>
    </source>
</evidence>